<feature type="transmembrane region" description="Helical" evidence="1">
    <location>
        <begin position="463"/>
        <end position="481"/>
    </location>
</feature>
<dbReference type="Proteomes" id="UP001205337">
    <property type="component" value="Unassembled WGS sequence"/>
</dbReference>
<feature type="transmembrane region" description="Helical" evidence="1">
    <location>
        <begin position="769"/>
        <end position="791"/>
    </location>
</feature>
<dbReference type="EMBL" id="JANTHX010000003">
    <property type="protein sequence ID" value="MCS0498082.1"/>
    <property type="molecule type" value="Genomic_DNA"/>
</dbReference>
<feature type="transmembrane region" description="Helical" evidence="1">
    <location>
        <begin position="1159"/>
        <end position="1176"/>
    </location>
</feature>
<feature type="transmembrane region" description="Helical" evidence="1">
    <location>
        <begin position="211"/>
        <end position="231"/>
    </location>
</feature>
<feature type="transmembrane region" description="Helical" evidence="1">
    <location>
        <begin position="1037"/>
        <end position="1057"/>
    </location>
</feature>
<feature type="transmembrane region" description="Helical" evidence="1">
    <location>
        <begin position="418"/>
        <end position="443"/>
    </location>
</feature>
<feature type="transmembrane region" description="Helical" evidence="1">
    <location>
        <begin position="518"/>
        <end position="537"/>
    </location>
</feature>
<feature type="transmembrane region" description="Helical" evidence="1">
    <location>
        <begin position="1210"/>
        <end position="1230"/>
    </location>
</feature>
<feature type="transmembrane region" description="Helical" evidence="1">
    <location>
        <begin position="797"/>
        <end position="817"/>
    </location>
</feature>
<feature type="transmembrane region" description="Helical" evidence="1">
    <location>
        <begin position="493"/>
        <end position="512"/>
    </location>
</feature>
<feature type="transmembrane region" description="Helical" evidence="1">
    <location>
        <begin position="386"/>
        <end position="406"/>
    </location>
</feature>
<name>A0ABT1ZBK1_9MICO</name>
<feature type="transmembrane region" description="Helical" evidence="1">
    <location>
        <begin position="917"/>
        <end position="937"/>
    </location>
</feature>
<keyword evidence="3" id="KW-1185">Reference proteome</keyword>
<feature type="transmembrane region" description="Helical" evidence="1">
    <location>
        <begin position="734"/>
        <end position="757"/>
    </location>
</feature>
<feature type="transmembrane region" description="Helical" evidence="1">
    <location>
        <begin position="1092"/>
        <end position="1112"/>
    </location>
</feature>
<dbReference type="RefSeq" id="WP_258796959.1">
    <property type="nucleotide sequence ID" value="NZ_JANTHX010000003.1"/>
</dbReference>
<feature type="transmembrane region" description="Helical" evidence="1">
    <location>
        <begin position="153"/>
        <end position="174"/>
    </location>
</feature>
<feature type="transmembrane region" description="Helical" evidence="1">
    <location>
        <begin position="264"/>
        <end position="285"/>
    </location>
</feature>
<evidence type="ECO:0000313" key="3">
    <source>
        <dbReference type="Proteomes" id="UP001205337"/>
    </source>
</evidence>
<feature type="transmembrane region" description="Helical" evidence="1">
    <location>
        <begin position="1133"/>
        <end position="1153"/>
    </location>
</feature>
<feature type="transmembrane region" description="Helical" evidence="1">
    <location>
        <begin position="1183"/>
        <end position="1204"/>
    </location>
</feature>
<feature type="transmembrane region" description="Helical" evidence="1">
    <location>
        <begin position="705"/>
        <end position="728"/>
    </location>
</feature>
<feature type="transmembrane region" description="Helical" evidence="1">
    <location>
        <begin position="623"/>
        <end position="642"/>
    </location>
</feature>
<feature type="transmembrane region" description="Helical" evidence="1">
    <location>
        <begin position="238"/>
        <end position="258"/>
    </location>
</feature>
<feature type="transmembrane region" description="Helical" evidence="1">
    <location>
        <begin position="824"/>
        <end position="844"/>
    </location>
</feature>
<feature type="transmembrane region" description="Helical" evidence="1">
    <location>
        <begin position="186"/>
        <end position="205"/>
    </location>
</feature>
<feature type="transmembrane region" description="Helical" evidence="1">
    <location>
        <begin position="649"/>
        <end position="670"/>
    </location>
</feature>
<feature type="transmembrane region" description="Helical" evidence="1">
    <location>
        <begin position="1014"/>
        <end position="1031"/>
    </location>
</feature>
<evidence type="ECO:0008006" key="4">
    <source>
        <dbReference type="Google" id="ProtNLM"/>
    </source>
</evidence>
<feature type="transmembrane region" description="Helical" evidence="1">
    <location>
        <begin position="676"/>
        <end position="693"/>
    </location>
</feature>
<reference evidence="2 3" key="1">
    <citation type="submission" date="2022-08" db="EMBL/GenBank/DDBJ databases">
        <authorList>
            <person name="Li F."/>
        </authorList>
    </citation>
    <scope>NUCLEOTIDE SEQUENCE [LARGE SCALE GENOMIC DNA]</scope>
    <source>
        <strain evidence="2 3">10F1B-8-1</strain>
    </source>
</reference>
<feature type="transmembrane region" description="Helical" evidence="1">
    <location>
        <begin position="359"/>
        <end position="380"/>
    </location>
</feature>
<evidence type="ECO:0000313" key="2">
    <source>
        <dbReference type="EMBL" id="MCS0498082.1"/>
    </source>
</evidence>
<feature type="transmembrane region" description="Helical" evidence="1">
    <location>
        <begin position="850"/>
        <end position="867"/>
    </location>
</feature>
<evidence type="ECO:0000256" key="1">
    <source>
        <dbReference type="SAM" id="Phobius"/>
    </source>
</evidence>
<comment type="caution">
    <text evidence="2">The sequence shown here is derived from an EMBL/GenBank/DDBJ whole genome shotgun (WGS) entry which is preliminary data.</text>
</comment>
<feature type="transmembrane region" description="Helical" evidence="1">
    <location>
        <begin position="879"/>
        <end position="897"/>
    </location>
</feature>
<keyword evidence="1" id="KW-0812">Transmembrane</keyword>
<feature type="transmembrane region" description="Helical" evidence="1">
    <location>
        <begin position="332"/>
        <end position="352"/>
    </location>
</feature>
<keyword evidence="1" id="KW-1133">Transmembrane helix</keyword>
<protein>
    <recommendedName>
        <fullName evidence="4">DUF2157 domain-containing protein</fullName>
    </recommendedName>
</protein>
<feature type="transmembrane region" description="Helical" evidence="1">
    <location>
        <begin position="598"/>
        <end position="617"/>
    </location>
</feature>
<sequence>MSWTDDVARFVLDTAACPRCHTRTWEGGAAMRLGVCARCGADLRGEAGSALWAASEAVVDAVRHREALIDALPTAGIAAASAAPPAQTAPAAAPHVAPPVGAPGVPVERVATPASDRPRSAISLQSVLAVVGAGLLAVAAIVFTFLNPDLTDFGTRTTIIAVVTALFLGGAWLLHSRRLQFSAEAIGALGMVFLALDVWAFSRVAPPDVSGWFFGALGLLVSGGAMVAVGARMRMRTWLWSGLVGLAIVPAFLGYGFASAPEVLSAGWIVAWGHVAVVFSGWALLELTRPLRDRLGSPLLADRVSLTVLQLAAVLSAIPLALVFAGRLLPDAPGYLIGALFAVLALGALLTTRVIAPELWTLGGGVLASAALVAVAAAVPLPREEWTFLAVAVAAALPLVAVSLIPRTGPIRRRTLEFAVVGVTLVVALPSFFALGAASVFALDRAWSADETITLDADTAVRAAITSAALVVTALGVWALARASLEPGRARALAVLARWILVPAAAGLPLAFPAHLALTTGYALAVSAAASLALLFVDRVRRSALSLRAPLVTVAYGAIVEAVLLSWPDAALAAIGGAAAVAMLGLAARTAPARIRPLHTTIGFAYLLVAGAAALSLTELELLPVLCLLTSGAAVVAIAASLTSWLPTGSWYAVLGVTAVPFGIGVVSVLIERSGWTALSSGVIFLLAVTLMLTRRAGAGRVLRAGAAALLVPTLAVVVVCLAAQLLTVSGSPYALVVIAAIVAIALPTTGLVRGALVRAGYPVATADAVRLAIEASSLVTGAIAVVLALVRAAAGFDIAFVVLLVLGIGSAATALWMRRRYGWWTAAAAWTGALWCAWAIAGVAVVEPYVLPPAEAAIVVGAVLTARRRGDAGQPAAALFTTGLGVALAPSLALLAVTGNGTGTSFAPSDELWRAYALMASGVLLTVAAGLVTRPVGTRATRFEPLRWPLLLGAVLAASAGMIQGARLGWELDPLPIAGTPAMLQVLGFAVVAAATAAAAGRLAVVAGLQTRWVYVPVSVFLVVGPMTAIEDDPLSIWTLWGLELLLLAVMVATVWRAREREVRMPPVWLQWSLAWAVAVTAWSQREILRVEGFSLPLGLALVAVGVLAFARGARPGDVRTPTSWPIGFRGSWATLAPGIVATLLPSIMATFTDPQTWRAILVIAFALVAVLFGARKTLAAPFILGISVLPLEILVVFLVQLGDTINPLLWWITLATAGIVLLVIAVGWERRTGADASLTARIRDLR</sequence>
<dbReference type="NCBIfam" id="NF047321">
    <property type="entry name" value="SCO7613_CTERM"/>
    <property type="match status" value="1"/>
</dbReference>
<keyword evidence="1" id="KW-0472">Membrane</keyword>
<accession>A0ABT1ZBK1</accession>
<feature type="transmembrane region" description="Helical" evidence="1">
    <location>
        <begin position="127"/>
        <end position="147"/>
    </location>
</feature>
<feature type="transmembrane region" description="Helical" evidence="1">
    <location>
        <begin position="983"/>
        <end position="1002"/>
    </location>
</feature>
<proteinExistence type="predicted"/>
<feature type="transmembrane region" description="Helical" evidence="1">
    <location>
        <begin position="549"/>
        <end position="567"/>
    </location>
</feature>
<feature type="transmembrane region" description="Helical" evidence="1">
    <location>
        <begin position="306"/>
        <end position="326"/>
    </location>
</feature>
<feature type="transmembrane region" description="Helical" evidence="1">
    <location>
        <begin position="573"/>
        <end position="591"/>
    </location>
</feature>
<gene>
    <name evidence="2" type="ORF">NUH29_00770</name>
</gene>
<feature type="transmembrane region" description="Helical" evidence="1">
    <location>
        <begin position="1069"/>
        <end position="1086"/>
    </location>
</feature>
<feature type="transmembrane region" description="Helical" evidence="1">
    <location>
        <begin position="949"/>
        <end position="971"/>
    </location>
</feature>
<organism evidence="2 3">
    <name type="scientific">Protaetiibacter mangrovi</name>
    <dbReference type="NCBI Taxonomy" id="2970926"/>
    <lineage>
        <taxon>Bacteria</taxon>
        <taxon>Bacillati</taxon>
        <taxon>Actinomycetota</taxon>
        <taxon>Actinomycetes</taxon>
        <taxon>Micrococcales</taxon>
        <taxon>Microbacteriaceae</taxon>
        <taxon>Protaetiibacter</taxon>
    </lineage>
</organism>
<dbReference type="InterPro" id="IPR058062">
    <property type="entry name" value="SCO7613_C"/>
</dbReference>